<sequence length="166" mass="18091">MALTHEFEPVRAAILHRGSLPKLEGVVSELLSEVTRLRILNVQPHNTAVDTTTVLAVASNPAKSEKTCNYCRRPGHVISECRKLKYKNRNRSGSQSKGRISNYHPTTGAVTNDSSPTFSLDDIASILKQLAGPSHSTPQVVPDHITSSTLSITPGPSDKTNNWDRP</sequence>
<feature type="region of interest" description="Disordered" evidence="1">
    <location>
        <begin position="88"/>
        <end position="115"/>
    </location>
</feature>
<dbReference type="InterPro" id="IPR036875">
    <property type="entry name" value="Znf_CCHC_sf"/>
</dbReference>
<dbReference type="EMBL" id="GISG01188690">
    <property type="protein sequence ID" value="MBA4655679.1"/>
    <property type="molecule type" value="Transcribed_RNA"/>
</dbReference>
<proteinExistence type="predicted"/>
<organism evidence="2">
    <name type="scientific">Opuntia streptacantha</name>
    <name type="common">Prickly pear cactus</name>
    <name type="synonym">Opuntia cardona</name>
    <dbReference type="NCBI Taxonomy" id="393608"/>
    <lineage>
        <taxon>Eukaryota</taxon>
        <taxon>Viridiplantae</taxon>
        <taxon>Streptophyta</taxon>
        <taxon>Embryophyta</taxon>
        <taxon>Tracheophyta</taxon>
        <taxon>Spermatophyta</taxon>
        <taxon>Magnoliopsida</taxon>
        <taxon>eudicotyledons</taxon>
        <taxon>Gunneridae</taxon>
        <taxon>Pentapetalae</taxon>
        <taxon>Caryophyllales</taxon>
        <taxon>Cactineae</taxon>
        <taxon>Cactaceae</taxon>
        <taxon>Opuntioideae</taxon>
        <taxon>Opuntia</taxon>
    </lineage>
</organism>
<dbReference type="GO" id="GO:0008270">
    <property type="term" value="F:zinc ion binding"/>
    <property type="evidence" value="ECO:0007669"/>
    <property type="project" value="InterPro"/>
</dbReference>
<feature type="region of interest" description="Disordered" evidence="1">
    <location>
        <begin position="133"/>
        <end position="166"/>
    </location>
</feature>
<evidence type="ECO:0000313" key="2">
    <source>
        <dbReference type="EMBL" id="MBA4655679.1"/>
    </source>
</evidence>
<evidence type="ECO:0000256" key="1">
    <source>
        <dbReference type="SAM" id="MobiDB-lite"/>
    </source>
</evidence>
<reference evidence="2" key="1">
    <citation type="journal article" date="2013" name="J. Plant Res.">
        <title>Effect of fungi and light on seed germination of three Opuntia species from semiarid lands of central Mexico.</title>
        <authorList>
            <person name="Delgado-Sanchez P."/>
            <person name="Jimenez-Bremont J.F."/>
            <person name="Guerrero-Gonzalez Mde L."/>
            <person name="Flores J."/>
        </authorList>
    </citation>
    <scope>NUCLEOTIDE SEQUENCE</scope>
    <source>
        <tissue evidence="2">Cladode</tissue>
    </source>
</reference>
<accession>A0A7C8ZZK8</accession>
<feature type="compositionally biased region" description="Polar residues" evidence="1">
    <location>
        <begin position="91"/>
        <end position="115"/>
    </location>
</feature>
<name>A0A7C8ZZK8_OPUST</name>
<dbReference type="PANTHER" id="PTHR34222:SF100">
    <property type="entry name" value="CCHC-TYPE DOMAIN-CONTAINING PROTEIN"/>
    <property type="match status" value="1"/>
</dbReference>
<feature type="compositionally biased region" description="Polar residues" evidence="1">
    <location>
        <begin position="134"/>
        <end position="160"/>
    </location>
</feature>
<dbReference type="Gene3D" id="4.10.60.10">
    <property type="entry name" value="Zinc finger, CCHC-type"/>
    <property type="match status" value="1"/>
</dbReference>
<dbReference type="AlphaFoldDB" id="A0A7C8ZZK8"/>
<reference evidence="2" key="2">
    <citation type="submission" date="2020-07" db="EMBL/GenBank/DDBJ databases">
        <authorList>
            <person name="Vera ALvarez R."/>
            <person name="Arias-Moreno D.M."/>
            <person name="Jimenez-Jacinto V."/>
            <person name="Jimenez-Bremont J.F."/>
            <person name="Swaminathan K."/>
            <person name="Moose S.P."/>
            <person name="Guerrero-Gonzalez M.L."/>
            <person name="Marino-Ramirez L."/>
            <person name="Landsman D."/>
            <person name="Rodriguez-Kessler M."/>
            <person name="Delgado-Sanchez P."/>
        </authorList>
    </citation>
    <scope>NUCLEOTIDE SEQUENCE</scope>
    <source>
        <tissue evidence="2">Cladode</tissue>
    </source>
</reference>
<dbReference type="SUPFAM" id="SSF57756">
    <property type="entry name" value="Retrovirus zinc finger-like domains"/>
    <property type="match status" value="1"/>
</dbReference>
<protein>
    <recommendedName>
        <fullName evidence="3">CCHC-type domain-containing protein</fullName>
    </recommendedName>
</protein>
<evidence type="ECO:0008006" key="3">
    <source>
        <dbReference type="Google" id="ProtNLM"/>
    </source>
</evidence>
<dbReference type="GO" id="GO:0003676">
    <property type="term" value="F:nucleic acid binding"/>
    <property type="evidence" value="ECO:0007669"/>
    <property type="project" value="InterPro"/>
</dbReference>
<dbReference type="PANTHER" id="PTHR34222">
    <property type="entry name" value="GAG_PRE-INTEGRS DOMAIN-CONTAINING PROTEIN"/>
    <property type="match status" value="1"/>
</dbReference>